<sequence length="95" mass="10554">MYWVCSGAADNVLGYRVSGFKSGGRRSSSSMMINMSSILITVSHGGKQGQWAANCYDSYIPLSLFRFINSHQSFHACSSYQTTFGIKFSKTKFDL</sequence>
<organism evidence="1">
    <name type="scientific">Spodoptera frugiperda</name>
    <name type="common">Fall armyworm</name>
    <dbReference type="NCBI Taxonomy" id="7108"/>
    <lineage>
        <taxon>Eukaryota</taxon>
        <taxon>Metazoa</taxon>
        <taxon>Ecdysozoa</taxon>
        <taxon>Arthropoda</taxon>
        <taxon>Hexapoda</taxon>
        <taxon>Insecta</taxon>
        <taxon>Pterygota</taxon>
        <taxon>Neoptera</taxon>
        <taxon>Endopterygota</taxon>
        <taxon>Lepidoptera</taxon>
        <taxon>Glossata</taxon>
        <taxon>Ditrysia</taxon>
        <taxon>Noctuoidea</taxon>
        <taxon>Noctuidae</taxon>
        <taxon>Amphipyrinae</taxon>
        <taxon>Spodoptera</taxon>
    </lineage>
</organism>
<gene>
    <name evidence="1" type="ORF">SFRICE_022759</name>
</gene>
<protein>
    <submittedName>
        <fullName evidence="1">SFRICE_022759</fullName>
    </submittedName>
</protein>
<dbReference type="EMBL" id="ODYU01003787">
    <property type="protein sequence ID" value="SOQ42984.1"/>
    <property type="molecule type" value="Genomic_DNA"/>
</dbReference>
<proteinExistence type="predicted"/>
<evidence type="ECO:0000313" key="1">
    <source>
        <dbReference type="EMBL" id="SOQ42984.1"/>
    </source>
</evidence>
<reference evidence="1" key="1">
    <citation type="submission" date="2016-07" db="EMBL/GenBank/DDBJ databases">
        <authorList>
            <person name="Bretaudeau A."/>
        </authorList>
    </citation>
    <scope>NUCLEOTIDE SEQUENCE</scope>
    <source>
        <strain evidence="1">Rice</strain>
        <tissue evidence="1">Whole body</tissue>
    </source>
</reference>
<name>A0A2H1VRY0_SPOFR</name>
<accession>A0A2H1VRY0</accession>
<dbReference type="AlphaFoldDB" id="A0A2H1VRY0"/>